<evidence type="ECO:0000256" key="9">
    <source>
        <dbReference type="ARBA" id="ARBA00034617"/>
    </source>
</evidence>
<evidence type="ECO:0000259" key="13">
    <source>
        <dbReference type="PROSITE" id="PS51192"/>
    </source>
</evidence>
<evidence type="ECO:0000313" key="15">
    <source>
        <dbReference type="EMBL" id="TKG70756.1"/>
    </source>
</evidence>
<dbReference type="EMBL" id="SWMS01000007">
    <property type="protein sequence ID" value="TKG70756.1"/>
    <property type="molecule type" value="Genomic_DNA"/>
</dbReference>
<organism evidence="15 16">
    <name type="scientific">Prauserella endophytica</name>
    <dbReference type="NCBI Taxonomy" id="1592324"/>
    <lineage>
        <taxon>Bacteria</taxon>
        <taxon>Bacillati</taxon>
        <taxon>Actinomycetota</taxon>
        <taxon>Actinomycetes</taxon>
        <taxon>Pseudonocardiales</taxon>
        <taxon>Pseudonocardiaceae</taxon>
        <taxon>Prauserella</taxon>
        <taxon>Prauserella coralliicola group</taxon>
    </lineage>
</organism>
<sequence length="543" mass="59386">MPDTSIPGRLRRLARKTFGWRELSPEQLTAMEHVLDGDDVLVVMPTGSGKSAIYQLPTMLLPGPAIVVSPLIALQRDQIGSLGEADAPEAVAVNSAQGARDTEEAFEAATAGDAEYLFLSPEQLAKDDVLDRLADSDPALFVVDEAHCVSAWGHDFRPDYLRLRHAAEYVGRPPVLALTATAGGPVRDDIVEKLGLRDPARVVAGFDRPNLHLAARETADDDSRVEIVAGHVTGAAKPGLVYTATRADTERLAEVLRERDVRAEAFHAGLRAVERRRVQDAFMAGDVDVVVATSAFGMGIDKPDVRFVVHAAPPDSLDSYYQQIGRAGRDGEPAGALLVHRGEDFGLQRFLASQSLDEAAVRELADVIRRHEGRLRLADAEAATGRSHRRVTRDLNLLEQAGVVRRTRRGELTWAGDGTDPVRAAAAELERRQRLDRSRVEVLREYAETRTCRRRFLLGYFGQDLPRACGLCDRCDAGTAVEHAPAEDTRAEFPLRSRVRHPEWGAGNVVAQEADRITVLFDDAGYRTLSLAAVREHGLLTHG</sequence>
<dbReference type="InterPro" id="IPR002464">
    <property type="entry name" value="DNA/RNA_helicase_DEAH_CS"/>
</dbReference>
<dbReference type="InterPro" id="IPR014001">
    <property type="entry name" value="Helicase_ATP-bd"/>
</dbReference>
<keyword evidence="5 15" id="KW-0347">Helicase</keyword>
<dbReference type="CDD" id="cd17920">
    <property type="entry name" value="DEXHc_RecQ"/>
    <property type="match status" value="1"/>
</dbReference>
<evidence type="ECO:0000256" key="4">
    <source>
        <dbReference type="ARBA" id="ARBA00022801"/>
    </source>
</evidence>
<comment type="caution">
    <text evidence="15">The sequence shown here is derived from an EMBL/GenBank/DDBJ whole genome shotgun (WGS) entry which is preliminary data.</text>
</comment>
<dbReference type="PROSITE" id="PS00690">
    <property type="entry name" value="DEAH_ATP_HELICASE"/>
    <property type="match status" value="1"/>
</dbReference>
<dbReference type="EC" id="5.6.2.4" evidence="10"/>
<proteinExistence type="inferred from homology"/>
<evidence type="ECO:0000259" key="14">
    <source>
        <dbReference type="PROSITE" id="PS51194"/>
    </source>
</evidence>
<dbReference type="InterPro" id="IPR004589">
    <property type="entry name" value="DNA_helicase_ATP-dep_RecQ"/>
</dbReference>
<comment type="similarity">
    <text evidence="1">Belongs to the helicase family. RecQ subfamily.</text>
</comment>
<dbReference type="Gene3D" id="3.40.50.300">
    <property type="entry name" value="P-loop containing nucleotide triphosphate hydrolases"/>
    <property type="match status" value="2"/>
</dbReference>
<keyword evidence="16" id="KW-1185">Reference proteome</keyword>
<evidence type="ECO:0000256" key="10">
    <source>
        <dbReference type="ARBA" id="ARBA00034808"/>
    </source>
</evidence>
<evidence type="ECO:0000256" key="7">
    <source>
        <dbReference type="ARBA" id="ARBA00023125"/>
    </source>
</evidence>
<dbReference type="PANTHER" id="PTHR13710:SF105">
    <property type="entry name" value="ATP-DEPENDENT DNA HELICASE Q1"/>
    <property type="match status" value="1"/>
</dbReference>
<comment type="catalytic activity">
    <reaction evidence="9">
        <text>Couples ATP hydrolysis with the unwinding of duplex DNA by translocating in the 3'-5' direction.</text>
        <dbReference type="EC" id="5.6.2.4"/>
    </reaction>
</comment>
<reference evidence="15 16" key="1">
    <citation type="journal article" date="2015" name="Antonie Van Leeuwenhoek">
        <title>Prauserella endophytica sp. nov., an endophytic actinobacterium isolated from Tamarix taklamakanensis.</title>
        <authorList>
            <person name="Liu J.M."/>
            <person name="Habden X."/>
            <person name="Guo L."/>
            <person name="Tuo L."/>
            <person name="Jiang Z.K."/>
            <person name="Liu S.W."/>
            <person name="Liu X.F."/>
            <person name="Chen L."/>
            <person name="Li R.F."/>
            <person name="Zhang Y.Q."/>
            <person name="Sun C.H."/>
        </authorList>
    </citation>
    <scope>NUCLEOTIDE SEQUENCE [LARGE SCALE GENOMIC DNA]</scope>
    <source>
        <strain evidence="15 16">CGMCC 4.7182</strain>
    </source>
</reference>
<evidence type="ECO:0000256" key="8">
    <source>
        <dbReference type="ARBA" id="ARBA00023235"/>
    </source>
</evidence>
<dbReference type="GO" id="GO:0016787">
    <property type="term" value="F:hydrolase activity"/>
    <property type="evidence" value="ECO:0007669"/>
    <property type="project" value="UniProtKB-KW"/>
</dbReference>
<evidence type="ECO:0000256" key="11">
    <source>
        <dbReference type="ARBA" id="ARBA00044535"/>
    </source>
</evidence>
<dbReference type="InterPro" id="IPR032284">
    <property type="entry name" value="RecQ_Zn-bd"/>
</dbReference>
<dbReference type="Proteomes" id="UP000309992">
    <property type="component" value="Unassembled WGS sequence"/>
</dbReference>
<name>A0ABY2S5L4_9PSEU</name>
<feature type="domain" description="Helicase C-terminal" evidence="14">
    <location>
        <begin position="224"/>
        <end position="372"/>
    </location>
</feature>
<dbReference type="GO" id="GO:0003678">
    <property type="term" value="F:DNA helicase activity"/>
    <property type="evidence" value="ECO:0007669"/>
    <property type="project" value="UniProtKB-EC"/>
</dbReference>
<dbReference type="SMART" id="SM00487">
    <property type="entry name" value="DEXDc"/>
    <property type="match status" value="1"/>
</dbReference>
<protein>
    <recommendedName>
        <fullName evidence="11">ATP-dependent DNA helicase RecQ</fullName>
        <ecNumber evidence="10">5.6.2.4</ecNumber>
    </recommendedName>
    <alternativeName>
        <fullName evidence="12">DNA 3'-5' helicase RecQ</fullName>
    </alternativeName>
</protein>
<evidence type="ECO:0000256" key="5">
    <source>
        <dbReference type="ARBA" id="ARBA00022806"/>
    </source>
</evidence>
<dbReference type="Pfam" id="PF12073">
    <property type="entry name" value="DUF3553"/>
    <property type="match status" value="1"/>
</dbReference>
<dbReference type="RefSeq" id="WP_137095357.1">
    <property type="nucleotide sequence ID" value="NZ_SWMS01000007.1"/>
</dbReference>
<dbReference type="Pfam" id="PF00270">
    <property type="entry name" value="DEAD"/>
    <property type="match status" value="1"/>
</dbReference>
<dbReference type="PROSITE" id="PS51194">
    <property type="entry name" value="HELICASE_CTER"/>
    <property type="match status" value="1"/>
</dbReference>
<keyword evidence="7" id="KW-0238">DNA-binding</keyword>
<keyword evidence="4 15" id="KW-0378">Hydrolase</keyword>
<dbReference type="InterPro" id="IPR027417">
    <property type="entry name" value="P-loop_NTPase"/>
</dbReference>
<dbReference type="PANTHER" id="PTHR13710">
    <property type="entry name" value="DNA HELICASE RECQ FAMILY MEMBER"/>
    <property type="match status" value="1"/>
</dbReference>
<evidence type="ECO:0000313" key="16">
    <source>
        <dbReference type="Proteomes" id="UP000309992"/>
    </source>
</evidence>
<keyword evidence="3" id="KW-0547">Nucleotide-binding</keyword>
<evidence type="ECO:0000256" key="1">
    <source>
        <dbReference type="ARBA" id="ARBA00005446"/>
    </source>
</evidence>
<dbReference type="SUPFAM" id="SSF52540">
    <property type="entry name" value="P-loop containing nucleoside triphosphate hydrolases"/>
    <property type="match status" value="1"/>
</dbReference>
<keyword evidence="2" id="KW-0479">Metal-binding</keyword>
<keyword evidence="8" id="KW-0413">Isomerase</keyword>
<dbReference type="NCBIfam" id="TIGR00614">
    <property type="entry name" value="recQ_fam"/>
    <property type="match status" value="1"/>
</dbReference>
<dbReference type="InterPro" id="IPR001650">
    <property type="entry name" value="Helicase_C-like"/>
</dbReference>
<evidence type="ECO:0000256" key="12">
    <source>
        <dbReference type="ARBA" id="ARBA00044550"/>
    </source>
</evidence>
<evidence type="ECO:0000256" key="3">
    <source>
        <dbReference type="ARBA" id="ARBA00022741"/>
    </source>
</evidence>
<dbReference type="PROSITE" id="PS51192">
    <property type="entry name" value="HELICASE_ATP_BIND_1"/>
    <property type="match status" value="1"/>
</dbReference>
<keyword evidence="6" id="KW-0067">ATP-binding</keyword>
<dbReference type="SMART" id="SM00490">
    <property type="entry name" value="HELICc"/>
    <property type="match status" value="1"/>
</dbReference>
<dbReference type="InterPro" id="IPR021938">
    <property type="entry name" value="DUF3553"/>
</dbReference>
<gene>
    <name evidence="15" type="ORF">FCN18_14600</name>
</gene>
<dbReference type="InterPro" id="IPR011545">
    <property type="entry name" value="DEAD/DEAH_box_helicase_dom"/>
</dbReference>
<evidence type="ECO:0000256" key="6">
    <source>
        <dbReference type="ARBA" id="ARBA00022840"/>
    </source>
</evidence>
<dbReference type="Pfam" id="PF16124">
    <property type="entry name" value="RecQ_Zn_bind"/>
    <property type="match status" value="1"/>
</dbReference>
<accession>A0ABY2S5L4</accession>
<evidence type="ECO:0000256" key="2">
    <source>
        <dbReference type="ARBA" id="ARBA00022723"/>
    </source>
</evidence>
<dbReference type="Pfam" id="PF00271">
    <property type="entry name" value="Helicase_C"/>
    <property type="match status" value="1"/>
</dbReference>
<feature type="domain" description="Helicase ATP-binding" evidence="13">
    <location>
        <begin position="31"/>
        <end position="200"/>
    </location>
</feature>